<feature type="transmembrane region" description="Helical" evidence="2">
    <location>
        <begin position="91"/>
        <end position="110"/>
    </location>
</feature>
<dbReference type="Proteomes" id="UP000799438">
    <property type="component" value="Unassembled WGS sequence"/>
</dbReference>
<feature type="region of interest" description="Disordered" evidence="1">
    <location>
        <begin position="1"/>
        <end position="25"/>
    </location>
</feature>
<name>A0A6A6BDQ4_9PEZI</name>
<evidence type="ECO:0000313" key="3">
    <source>
        <dbReference type="EMBL" id="KAF2142310.1"/>
    </source>
</evidence>
<feature type="transmembrane region" description="Helical" evidence="2">
    <location>
        <begin position="511"/>
        <end position="534"/>
    </location>
</feature>
<accession>A0A6A6BDQ4</accession>
<keyword evidence="4" id="KW-1185">Reference proteome</keyword>
<keyword evidence="2" id="KW-0812">Transmembrane</keyword>
<evidence type="ECO:0000313" key="4">
    <source>
        <dbReference type="Proteomes" id="UP000799438"/>
    </source>
</evidence>
<organism evidence="3 4">
    <name type="scientific">Aplosporella prunicola CBS 121167</name>
    <dbReference type="NCBI Taxonomy" id="1176127"/>
    <lineage>
        <taxon>Eukaryota</taxon>
        <taxon>Fungi</taxon>
        <taxon>Dikarya</taxon>
        <taxon>Ascomycota</taxon>
        <taxon>Pezizomycotina</taxon>
        <taxon>Dothideomycetes</taxon>
        <taxon>Dothideomycetes incertae sedis</taxon>
        <taxon>Botryosphaeriales</taxon>
        <taxon>Aplosporellaceae</taxon>
        <taxon>Aplosporella</taxon>
    </lineage>
</organism>
<dbReference type="GeneID" id="54296457"/>
<reference evidence="3" key="1">
    <citation type="journal article" date="2020" name="Stud. Mycol.">
        <title>101 Dothideomycetes genomes: a test case for predicting lifestyles and emergence of pathogens.</title>
        <authorList>
            <person name="Haridas S."/>
            <person name="Albert R."/>
            <person name="Binder M."/>
            <person name="Bloem J."/>
            <person name="Labutti K."/>
            <person name="Salamov A."/>
            <person name="Andreopoulos B."/>
            <person name="Baker S."/>
            <person name="Barry K."/>
            <person name="Bills G."/>
            <person name="Bluhm B."/>
            <person name="Cannon C."/>
            <person name="Castanera R."/>
            <person name="Culley D."/>
            <person name="Daum C."/>
            <person name="Ezra D."/>
            <person name="Gonzalez J."/>
            <person name="Henrissat B."/>
            <person name="Kuo A."/>
            <person name="Liang C."/>
            <person name="Lipzen A."/>
            <person name="Lutzoni F."/>
            <person name="Magnuson J."/>
            <person name="Mondo S."/>
            <person name="Nolan M."/>
            <person name="Ohm R."/>
            <person name="Pangilinan J."/>
            <person name="Park H.-J."/>
            <person name="Ramirez L."/>
            <person name="Alfaro M."/>
            <person name="Sun H."/>
            <person name="Tritt A."/>
            <person name="Yoshinaga Y."/>
            <person name="Zwiers L.-H."/>
            <person name="Turgeon B."/>
            <person name="Goodwin S."/>
            <person name="Spatafora J."/>
            <person name="Crous P."/>
            <person name="Grigoriev I."/>
        </authorList>
    </citation>
    <scope>NUCLEOTIDE SEQUENCE</scope>
    <source>
        <strain evidence="3">CBS 121167</strain>
    </source>
</reference>
<sequence>MPSVSNPSTPLVAQERSTSPVKRQDEVLVRRESEPVREASLGRWTASRWVVLVFDILLSILPLLFVVLAIIACTLDQKRTSSFGSKVQKALLVSPTIFPIVFAALMGKFFRTYGLYRAERGVLLGTLEQLIGCQSLFAAIERQVSLQRLDLLGFVVIILWCLSPIGGQSALRLLSTTTHMTNYNTTLKYLPIEASKFSWMGSGTGSSFELTPFNALFTSSILTTKASRPSEDLGMDIWGNVKIPSYTLLDSSDTDSKLWRSVNHSSPITYSSLLGVPVAGLPEKGKYNFTTLSHRWTVSCSSGENRLYGKPSITGFKANFTLASLAALGDKGVKGSELSINNCSISAQEYETIIDCQGKTCRADSMRLVEVDRCYRDYYFTPFLGNTLLDISKAFTRDQSDWVSGSSIFEQWLVDPNTNFEWQGPQGQKITYVNLTEVPRDVLSQRLEVAINTFWQSTYGVQYVMGDLDRDLGFYDNASTGGTTGDSQWLVFNTTSALVTLEDGQKYVCHWTWVVLLIAVSFVLVIAASISLYLKAIILAPDILGYASSLARDNPYIAAMDGGSHLDGLERTHLLRNVKVMIADVHTEADVGHIAFTAQENEPQRLRKSRQYD</sequence>
<keyword evidence="2" id="KW-1133">Transmembrane helix</keyword>
<feature type="compositionally biased region" description="Polar residues" evidence="1">
    <location>
        <begin position="1"/>
        <end position="21"/>
    </location>
</feature>
<feature type="transmembrane region" description="Helical" evidence="2">
    <location>
        <begin position="151"/>
        <end position="171"/>
    </location>
</feature>
<evidence type="ECO:0000256" key="2">
    <source>
        <dbReference type="SAM" id="Phobius"/>
    </source>
</evidence>
<feature type="transmembrane region" description="Helical" evidence="2">
    <location>
        <begin position="49"/>
        <end position="71"/>
    </location>
</feature>
<keyword evidence="2" id="KW-0472">Membrane</keyword>
<dbReference type="AlphaFoldDB" id="A0A6A6BDQ4"/>
<dbReference type="EMBL" id="ML995484">
    <property type="protein sequence ID" value="KAF2142310.1"/>
    <property type="molecule type" value="Genomic_DNA"/>
</dbReference>
<proteinExistence type="predicted"/>
<dbReference type="OrthoDB" id="3692311at2759"/>
<protein>
    <submittedName>
        <fullName evidence="3">Uncharacterized protein</fullName>
    </submittedName>
</protein>
<gene>
    <name evidence="3" type="ORF">K452DRAFT_269877</name>
</gene>
<evidence type="ECO:0000256" key="1">
    <source>
        <dbReference type="SAM" id="MobiDB-lite"/>
    </source>
</evidence>
<dbReference type="RefSeq" id="XP_033398022.1">
    <property type="nucleotide sequence ID" value="XM_033538961.1"/>
</dbReference>